<gene>
    <name evidence="1" type="ORF">FAES_3927</name>
</gene>
<proteinExistence type="predicted"/>
<dbReference type="AlphaFoldDB" id="I0KCT0"/>
<accession>I0KCT0</accession>
<dbReference type="HOGENOM" id="CLU_1783975_0_0_10"/>
<dbReference type="STRING" id="1166018.FAES_3927"/>
<sequence>MDQPTYKLADHLHFDRTGTQNFFDVPQAWVDTINKTIGELAGAAIQAKAVDVPLTDQDLTLMMVPIRDHLEQQYGPFTFPQLLSVTNAITFYYASLMGFNGGYERGRIAGLTANVISSISIKGVDLVNAQNRPGSGPFTPPKAEA</sequence>
<dbReference type="Proteomes" id="UP000011058">
    <property type="component" value="Chromosome"/>
</dbReference>
<dbReference type="EMBL" id="HE796683">
    <property type="protein sequence ID" value="CCH01933.1"/>
    <property type="molecule type" value="Genomic_DNA"/>
</dbReference>
<keyword evidence="2" id="KW-1185">Reference proteome</keyword>
<dbReference type="KEGG" id="fae:FAES_3927"/>
<name>I0KCT0_9BACT</name>
<reference evidence="1 2" key="1">
    <citation type="journal article" date="2012" name="J. Bacteriol.">
        <title>Genome Sequence of Fibrella aestuarina BUZ 2T, a Filamentous Marine Bacterium.</title>
        <authorList>
            <person name="Filippini M."/>
            <person name="Qi W."/>
            <person name="Blom J."/>
            <person name="Goesmann A."/>
            <person name="Smits T.H."/>
            <person name="Bagheri H.C."/>
        </authorList>
    </citation>
    <scope>NUCLEOTIDE SEQUENCE [LARGE SCALE GENOMIC DNA]</scope>
    <source>
        <strain evidence="2">BUZ 2T</strain>
    </source>
</reference>
<evidence type="ECO:0000313" key="1">
    <source>
        <dbReference type="EMBL" id="CCH01933.1"/>
    </source>
</evidence>
<evidence type="ECO:0000313" key="2">
    <source>
        <dbReference type="Proteomes" id="UP000011058"/>
    </source>
</evidence>
<organism evidence="1 2">
    <name type="scientific">Fibrella aestuarina BUZ 2</name>
    <dbReference type="NCBI Taxonomy" id="1166018"/>
    <lineage>
        <taxon>Bacteria</taxon>
        <taxon>Pseudomonadati</taxon>
        <taxon>Bacteroidota</taxon>
        <taxon>Cytophagia</taxon>
        <taxon>Cytophagales</taxon>
        <taxon>Spirosomataceae</taxon>
        <taxon>Fibrella</taxon>
    </lineage>
</organism>
<protein>
    <submittedName>
        <fullName evidence="1">Uncharacterized protein</fullName>
    </submittedName>
</protein>
<dbReference type="RefSeq" id="WP_015333032.1">
    <property type="nucleotide sequence ID" value="NC_020054.1"/>
</dbReference>